<protein>
    <submittedName>
        <fullName evidence="1">DUF1062 domain-containing protein</fullName>
    </submittedName>
</protein>
<dbReference type="Pfam" id="PF06353">
    <property type="entry name" value="DUF1062"/>
    <property type="match status" value="1"/>
</dbReference>
<sequence>MKVTWNVSPVGYQLISKRCPACHGQQDFTPSGAFRVNSQKKMLDVWSIYQCVRCAYTWNISLFSRLPISKINPQLYERLIANDKSAVEAYSHDLLVLRRNRASPSGSPEFMVKERWRISLVRASQVRVEVTVARAFQTSLLSVLRSQLCLSGSAVRKRLASGDIGGITLKALRSPRLRPEGYTLYITREVLLAHRRIPLSAGPDRRRR</sequence>
<dbReference type="Proteomes" id="UP000220639">
    <property type="component" value="Unassembled WGS sequence"/>
</dbReference>
<dbReference type="Proteomes" id="UP000510937">
    <property type="component" value="Chromosome"/>
</dbReference>
<organism evidence="2 3">
    <name type="scientific">Klebsiella grimontii</name>
    <dbReference type="NCBI Taxonomy" id="2058152"/>
    <lineage>
        <taxon>Bacteria</taxon>
        <taxon>Pseudomonadati</taxon>
        <taxon>Pseudomonadota</taxon>
        <taxon>Gammaproteobacteria</taxon>
        <taxon>Enterobacterales</taxon>
        <taxon>Enterobacteriaceae</taxon>
        <taxon>Klebsiella/Raoultella group</taxon>
        <taxon>Klebsiella</taxon>
    </lineage>
</organism>
<dbReference type="RefSeq" id="WP_024358116.1">
    <property type="nucleotide sequence ID" value="NZ_CABGNY010000014.1"/>
</dbReference>
<evidence type="ECO:0000313" key="2">
    <source>
        <dbReference type="EMBL" id="SNU35678.1"/>
    </source>
</evidence>
<reference evidence="2" key="2">
    <citation type="submission" date="2017-08" db="EMBL/GenBank/DDBJ databases">
        <authorList>
            <person name="de Groot N.N."/>
        </authorList>
    </citation>
    <scope>NUCLEOTIDE SEQUENCE [LARGE SCALE GENOMIC DNA]</scope>
    <source>
        <strain evidence="2">06D021</strain>
    </source>
</reference>
<dbReference type="EMBL" id="FZTC01000019">
    <property type="protein sequence ID" value="SNU35678.1"/>
    <property type="molecule type" value="Genomic_DNA"/>
</dbReference>
<accession>A0A285B489</accession>
<reference evidence="1" key="4">
    <citation type="journal article" date="2021" name="Microb. Genom.">
        <title>A genomic epidemiological study shows that prevalence of antimicrobial resistance in Enterobacterales is associated with the livestock host, as well as antimicrobial usage.</title>
        <authorList>
            <person name="AbuOun M."/>
            <person name="Jones H."/>
            <person name="Stubberfield E."/>
            <person name="Gilson D."/>
            <person name="Shaw L.P."/>
            <person name="Hubbard A.T.M."/>
            <person name="Chau K.K."/>
            <person name="Sebra R."/>
            <person name="Peto T.E.A."/>
            <person name="Crook D.W."/>
            <person name="Read D.S."/>
            <person name="Gweon H.S."/>
            <person name="Walker A.S."/>
            <person name="Stoesser N."/>
            <person name="Smith R.P."/>
            <person name="Anjum M.F."/>
            <person name="On Behalf Of The Rehab Consortium."/>
        </authorList>
    </citation>
    <scope>NUCLEOTIDE SEQUENCE</scope>
    <source>
        <strain evidence="1">RHBSTW-00555</strain>
    </source>
</reference>
<evidence type="ECO:0000313" key="4">
    <source>
        <dbReference type="Proteomes" id="UP000510937"/>
    </source>
</evidence>
<reference evidence="3" key="1">
    <citation type="submission" date="2017-08" db="EMBL/GenBank/DDBJ databases">
        <authorList>
            <person name="Brisse S."/>
        </authorList>
    </citation>
    <scope>NUCLEOTIDE SEQUENCE [LARGE SCALE GENOMIC DNA]</scope>
    <source>
        <strain evidence="3">06D021</strain>
    </source>
</reference>
<gene>
    <name evidence="1" type="ORF">HV234_13990</name>
    <name evidence="2" type="ORF">KOSB73_260402</name>
</gene>
<proteinExistence type="predicted"/>
<dbReference type="EMBL" id="CP055315">
    <property type="protein sequence ID" value="QLO52550.1"/>
    <property type="molecule type" value="Genomic_DNA"/>
</dbReference>
<dbReference type="InterPro" id="IPR009412">
    <property type="entry name" value="DUF1062"/>
</dbReference>
<evidence type="ECO:0000313" key="1">
    <source>
        <dbReference type="EMBL" id="QLO52550.1"/>
    </source>
</evidence>
<name>A0A285B489_9ENTR</name>
<evidence type="ECO:0000313" key="3">
    <source>
        <dbReference type="Proteomes" id="UP000220639"/>
    </source>
</evidence>
<dbReference type="AlphaFoldDB" id="A0A285B489"/>
<dbReference type="PIRSF" id="PIRSF021719">
    <property type="entry name" value="DUF1062"/>
    <property type="match status" value="1"/>
</dbReference>
<reference evidence="4" key="3">
    <citation type="submission" date="2020-06" db="EMBL/GenBank/DDBJ databases">
        <title>REHAB project genomes.</title>
        <authorList>
            <person name="Shaw L.P."/>
        </authorList>
    </citation>
    <scope>NUCLEOTIDE SEQUENCE [LARGE SCALE GENOMIC DNA]</scope>
    <source>
        <strain evidence="4">RHBSTW-00555</strain>
    </source>
</reference>